<evidence type="ECO:0000313" key="2">
    <source>
        <dbReference type="Proteomes" id="UP000467252"/>
    </source>
</evidence>
<gene>
    <name evidence="1" type="ORF">MPUL_41120</name>
</gene>
<dbReference type="Proteomes" id="UP000467252">
    <property type="component" value="Chromosome"/>
</dbReference>
<keyword evidence="2" id="KW-1185">Reference proteome</keyword>
<dbReference type="EMBL" id="AP022599">
    <property type="protein sequence ID" value="BBY82954.1"/>
    <property type="molecule type" value="Genomic_DNA"/>
</dbReference>
<sequence>MTAMRNGSLVADPVVSTPERDLVGDMFTALVMLLATTDKRVRWLADQIIADPDTDPARVAWLAVNYAARVYALRVLSTEAVRHAILREIDGLHLSMLQLPKEYV</sequence>
<accession>A0A7I7UN92</accession>
<protein>
    <submittedName>
        <fullName evidence="1">Uncharacterized protein</fullName>
    </submittedName>
</protein>
<organism evidence="1 2">
    <name type="scientific">Mycolicibacterium pulveris</name>
    <name type="common">Mycobacterium pulveris</name>
    <dbReference type="NCBI Taxonomy" id="36813"/>
    <lineage>
        <taxon>Bacteria</taxon>
        <taxon>Bacillati</taxon>
        <taxon>Actinomycetota</taxon>
        <taxon>Actinomycetes</taxon>
        <taxon>Mycobacteriales</taxon>
        <taxon>Mycobacteriaceae</taxon>
        <taxon>Mycolicibacterium</taxon>
    </lineage>
</organism>
<reference evidence="1 2" key="1">
    <citation type="journal article" date="2019" name="Emerg. Microbes Infect.">
        <title>Comprehensive subspecies identification of 175 nontuberculous mycobacteria species based on 7547 genomic profiles.</title>
        <authorList>
            <person name="Matsumoto Y."/>
            <person name="Kinjo T."/>
            <person name="Motooka D."/>
            <person name="Nabeya D."/>
            <person name="Jung N."/>
            <person name="Uechi K."/>
            <person name="Horii T."/>
            <person name="Iida T."/>
            <person name="Fujita J."/>
            <person name="Nakamura S."/>
        </authorList>
    </citation>
    <scope>NUCLEOTIDE SEQUENCE [LARGE SCALE GENOMIC DNA]</scope>
    <source>
        <strain evidence="1 2">JCM 6370</strain>
    </source>
</reference>
<evidence type="ECO:0000313" key="1">
    <source>
        <dbReference type="EMBL" id="BBY82954.1"/>
    </source>
</evidence>
<proteinExistence type="predicted"/>
<dbReference type="AlphaFoldDB" id="A0A7I7UN92"/>
<name>A0A7I7UN92_MYCPV</name>
<dbReference type="RefSeq" id="WP_163903440.1">
    <property type="nucleotide sequence ID" value="NZ_AP022599.1"/>
</dbReference>